<name>A0AAW0N502_9GOBI</name>
<dbReference type="AlphaFoldDB" id="A0AAW0N502"/>
<comment type="caution">
    <text evidence="1">The sequence shown here is derived from an EMBL/GenBank/DDBJ whole genome shotgun (WGS) entry which is preliminary data.</text>
</comment>
<sequence>MIAVTCVLYSKGTHEVKMGCSRVSECLKLKQLNMDDLLNMDFEDFQAWLDAGGDYIRPAAVAPVVHPDGAGGDAGDHFVAPVAPAVHVAPPPVALPLWLLQSLWLMWLLWSPPCSPCGSSEDHAYAAALALWFLRLPLL</sequence>
<reference evidence="2" key="1">
    <citation type="submission" date="2024-04" db="EMBL/GenBank/DDBJ databases">
        <title>Salinicola lusitanus LLJ914,a marine bacterium isolated from the Okinawa Trough.</title>
        <authorList>
            <person name="Li J."/>
        </authorList>
    </citation>
    <scope>NUCLEOTIDE SEQUENCE [LARGE SCALE GENOMIC DNA]</scope>
</reference>
<keyword evidence="2" id="KW-1185">Reference proteome</keyword>
<protein>
    <submittedName>
        <fullName evidence="1">Uncharacterized protein</fullName>
    </submittedName>
</protein>
<gene>
    <name evidence="1" type="ORF">WMY93_024359</name>
</gene>
<accession>A0AAW0N502</accession>
<evidence type="ECO:0000313" key="1">
    <source>
        <dbReference type="EMBL" id="KAK7888799.1"/>
    </source>
</evidence>
<dbReference type="EMBL" id="JBBPFD010000018">
    <property type="protein sequence ID" value="KAK7888799.1"/>
    <property type="molecule type" value="Genomic_DNA"/>
</dbReference>
<organism evidence="1 2">
    <name type="scientific">Mugilogobius chulae</name>
    <name type="common">yellowstripe goby</name>
    <dbReference type="NCBI Taxonomy" id="88201"/>
    <lineage>
        <taxon>Eukaryota</taxon>
        <taxon>Metazoa</taxon>
        <taxon>Chordata</taxon>
        <taxon>Craniata</taxon>
        <taxon>Vertebrata</taxon>
        <taxon>Euteleostomi</taxon>
        <taxon>Actinopterygii</taxon>
        <taxon>Neopterygii</taxon>
        <taxon>Teleostei</taxon>
        <taxon>Neoteleostei</taxon>
        <taxon>Acanthomorphata</taxon>
        <taxon>Gobiaria</taxon>
        <taxon>Gobiiformes</taxon>
        <taxon>Gobioidei</taxon>
        <taxon>Gobiidae</taxon>
        <taxon>Gobionellinae</taxon>
        <taxon>Mugilogobius</taxon>
    </lineage>
</organism>
<proteinExistence type="predicted"/>
<dbReference type="Proteomes" id="UP001460270">
    <property type="component" value="Unassembled WGS sequence"/>
</dbReference>
<evidence type="ECO:0000313" key="2">
    <source>
        <dbReference type="Proteomes" id="UP001460270"/>
    </source>
</evidence>